<evidence type="ECO:0000313" key="9">
    <source>
        <dbReference type="Proteomes" id="UP000076532"/>
    </source>
</evidence>
<dbReference type="InterPro" id="IPR017853">
    <property type="entry name" value="GH"/>
</dbReference>
<evidence type="ECO:0000313" key="8">
    <source>
        <dbReference type="EMBL" id="KZP05593.1"/>
    </source>
</evidence>
<dbReference type="OrthoDB" id="6039950at2759"/>
<dbReference type="STRING" id="436010.A0A167W1G7"/>
<organism evidence="8 9">
    <name type="scientific">Athelia psychrophila</name>
    <dbReference type="NCBI Taxonomy" id="1759441"/>
    <lineage>
        <taxon>Eukaryota</taxon>
        <taxon>Fungi</taxon>
        <taxon>Dikarya</taxon>
        <taxon>Basidiomycota</taxon>
        <taxon>Agaricomycotina</taxon>
        <taxon>Agaricomycetes</taxon>
        <taxon>Agaricomycetidae</taxon>
        <taxon>Atheliales</taxon>
        <taxon>Atheliaceae</taxon>
        <taxon>Athelia</taxon>
    </lineage>
</organism>
<dbReference type="EMBL" id="KV417829">
    <property type="protein sequence ID" value="KZP05593.1"/>
    <property type="molecule type" value="Genomic_DNA"/>
</dbReference>
<keyword evidence="4" id="KW-0732">Signal</keyword>
<evidence type="ECO:0000256" key="5">
    <source>
        <dbReference type="ARBA" id="ARBA00022801"/>
    </source>
</evidence>
<evidence type="ECO:0000256" key="4">
    <source>
        <dbReference type="ARBA" id="ARBA00022729"/>
    </source>
</evidence>
<protein>
    <recommendedName>
        <fullName evidence="3">alpha-L-fucosidase</fullName>
        <ecNumber evidence="3">3.2.1.51</ecNumber>
    </recommendedName>
</protein>
<dbReference type="PANTHER" id="PTHR10030:SF37">
    <property type="entry name" value="ALPHA-L-FUCOSIDASE-RELATED"/>
    <property type="match status" value="1"/>
</dbReference>
<comment type="similarity">
    <text evidence="2">Belongs to the glycosyl hydrolase 29 family.</text>
</comment>
<dbReference type="SMART" id="SM00812">
    <property type="entry name" value="Alpha_L_fucos"/>
    <property type="match status" value="1"/>
</dbReference>
<dbReference type="Proteomes" id="UP000076532">
    <property type="component" value="Unassembled WGS sequence"/>
</dbReference>
<dbReference type="PANTHER" id="PTHR10030">
    <property type="entry name" value="ALPHA-L-FUCOSIDASE"/>
    <property type="match status" value="1"/>
</dbReference>
<keyword evidence="9" id="KW-1185">Reference proteome</keyword>
<evidence type="ECO:0000256" key="3">
    <source>
        <dbReference type="ARBA" id="ARBA00012662"/>
    </source>
</evidence>
<dbReference type="EC" id="3.2.1.51" evidence="3"/>
<dbReference type="GO" id="GO:0006004">
    <property type="term" value="P:fucose metabolic process"/>
    <property type="evidence" value="ECO:0007669"/>
    <property type="project" value="InterPro"/>
</dbReference>
<accession>A0A167W1G7</accession>
<evidence type="ECO:0000256" key="6">
    <source>
        <dbReference type="ARBA" id="ARBA00023295"/>
    </source>
</evidence>
<sequence>MSVGIHLQEPFSIVSGSLHPYPSLSVPINHLFNNQAASKSGHAHIADFDGQGASYDAQFLPNGSWVYDSINYDLPSAWGLRPDNILADSQKLDLAENTYAHELHLVYAGDGIQGASEAKFQLTFEDDSSETIQLSAKNWFTRITLNVGAIQTPYHYVSNGDTNWNTSNIFQWSTSISSKAKLKSITLPPKTSSNRLHIFSVSLTPSITATDLALSIRRARFTTRWEDVLGVKAQVVEITLANLAPESQSLSRAVTSPMIVHVIGGGATTIKPGMVNRLMGSDQARVEVLVLGVGTSGGDASVLITDIAGKVLGISEGWPVSPPMQEWTTDAAVLGKHETPSWFNQAKFGIFIHWGPYSVPAWGPPWAYAEWYDWSLHSGTDSNNPTWKHHLETFGKDVVYDDFIANLTGSHFNASEWLDLFDDAGAKYFVLTTKHHDGYALWDTGNTSNRNSVKLGPKRDFLAELFETAKKEKPDMHRGTYFSMPEWFSPDYARYGFDDWPGGLAHNVFNSSEVEPYTGRLDIDDYLQDLQLPQMLDLAENYDTEIMWCDISSANLTLDFAARFYNHAAQDGRQVVMNDRCGNVPDFDTPEYSTFGSIQTRKWETSEGMDPWSYGLNTATPPGNYKNGTVIIHTLVDVASKNGNYLLDVGPDAAGRIIEPMVTNLLEAGKWLKHSGECVYGTDYWFKGSEDAAGSVRFLTTPETFCIVALTRPENGQLIMDKQLPIVPGDSIFLLSPRAANGHEDSADSDAVGLPWSIDETTGAVTINVTEDQLGRVDHAWAFKVVYGLRA</sequence>
<dbReference type="AlphaFoldDB" id="A0A167W1G7"/>
<reference evidence="8 9" key="1">
    <citation type="journal article" date="2016" name="Mol. Biol. Evol.">
        <title>Comparative Genomics of Early-Diverging Mushroom-Forming Fungi Provides Insights into the Origins of Lignocellulose Decay Capabilities.</title>
        <authorList>
            <person name="Nagy L.G."/>
            <person name="Riley R."/>
            <person name="Tritt A."/>
            <person name="Adam C."/>
            <person name="Daum C."/>
            <person name="Floudas D."/>
            <person name="Sun H."/>
            <person name="Yadav J.S."/>
            <person name="Pangilinan J."/>
            <person name="Larsson K.H."/>
            <person name="Matsuura K."/>
            <person name="Barry K."/>
            <person name="Labutti K."/>
            <person name="Kuo R."/>
            <person name="Ohm R.A."/>
            <person name="Bhattacharya S.S."/>
            <person name="Shirouzu T."/>
            <person name="Yoshinaga Y."/>
            <person name="Martin F.M."/>
            <person name="Grigoriev I.V."/>
            <person name="Hibbett D.S."/>
        </authorList>
    </citation>
    <scope>NUCLEOTIDE SEQUENCE [LARGE SCALE GENOMIC DNA]</scope>
    <source>
        <strain evidence="8 9">CBS 109695</strain>
    </source>
</reference>
<dbReference type="InterPro" id="IPR016286">
    <property type="entry name" value="FUC_metazoa-typ"/>
</dbReference>
<keyword evidence="5 8" id="KW-0378">Hydrolase</keyword>
<dbReference type="Gene3D" id="3.20.20.80">
    <property type="entry name" value="Glycosidases"/>
    <property type="match status" value="1"/>
</dbReference>
<dbReference type="InterPro" id="IPR000933">
    <property type="entry name" value="Glyco_hydro_29"/>
</dbReference>
<dbReference type="GO" id="GO:0004560">
    <property type="term" value="F:alpha-L-fucosidase activity"/>
    <property type="evidence" value="ECO:0007669"/>
    <property type="project" value="UniProtKB-EC"/>
</dbReference>
<dbReference type="GO" id="GO:0016139">
    <property type="term" value="P:glycoside catabolic process"/>
    <property type="evidence" value="ECO:0007669"/>
    <property type="project" value="TreeGrafter"/>
</dbReference>
<dbReference type="PRINTS" id="PR00741">
    <property type="entry name" value="GLHYDRLASE29"/>
</dbReference>
<evidence type="ECO:0000259" key="7">
    <source>
        <dbReference type="Pfam" id="PF01120"/>
    </source>
</evidence>
<feature type="domain" description="Glycoside hydrolase family 29 N-terminal" evidence="7">
    <location>
        <begin position="326"/>
        <end position="677"/>
    </location>
</feature>
<evidence type="ECO:0000256" key="2">
    <source>
        <dbReference type="ARBA" id="ARBA00007951"/>
    </source>
</evidence>
<gene>
    <name evidence="8" type="ORF">FIBSPDRAFT_940393</name>
</gene>
<comment type="function">
    <text evidence="1">Alpha-L-fucosidase is responsible for hydrolyzing the alpha-1,6-linked fucose joined to the reducing-end N-acetylglucosamine of the carbohydrate moieties of glycoproteins.</text>
</comment>
<dbReference type="Pfam" id="PF01120">
    <property type="entry name" value="Alpha_L_fucos"/>
    <property type="match status" value="1"/>
</dbReference>
<name>A0A167W1G7_9AGAM</name>
<dbReference type="InterPro" id="IPR057739">
    <property type="entry name" value="Glyco_hydro_29_N"/>
</dbReference>
<keyword evidence="6" id="KW-0326">Glycosidase</keyword>
<dbReference type="SUPFAM" id="SSF51445">
    <property type="entry name" value="(Trans)glycosidases"/>
    <property type="match status" value="1"/>
</dbReference>
<evidence type="ECO:0000256" key="1">
    <source>
        <dbReference type="ARBA" id="ARBA00004071"/>
    </source>
</evidence>
<proteinExistence type="inferred from homology"/>